<evidence type="ECO:0000256" key="12">
    <source>
        <dbReference type="RuleBase" id="RU000442"/>
    </source>
</evidence>
<keyword evidence="5 12" id="KW-0235">DNA replication</keyword>
<evidence type="ECO:0000313" key="19">
    <source>
        <dbReference type="Proteomes" id="UP000022910"/>
    </source>
</evidence>
<evidence type="ECO:0000256" key="13">
    <source>
        <dbReference type="SAM" id="MobiDB-lite"/>
    </source>
</evidence>
<dbReference type="InterPro" id="IPR043502">
    <property type="entry name" value="DNA/RNA_pol_sf"/>
</dbReference>
<dbReference type="InterPro" id="IPR006134">
    <property type="entry name" value="DNA-dir_DNA_pol_B_multi_dom"/>
</dbReference>
<dbReference type="GO" id="GO:0008270">
    <property type="term" value="F:zinc ion binding"/>
    <property type="evidence" value="ECO:0007669"/>
    <property type="project" value="UniProtKB-KW"/>
</dbReference>
<evidence type="ECO:0000313" key="18">
    <source>
        <dbReference type="EMBL" id="EXX61105.1"/>
    </source>
</evidence>
<keyword evidence="9 12" id="KW-0239">DNA-directed DNA polymerase</keyword>
<dbReference type="Gene3D" id="1.10.132.60">
    <property type="entry name" value="DNA polymerase family B, C-terminal domain"/>
    <property type="match status" value="1"/>
</dbReference>
<evidence type="ECO:0000259" key="14">
    <source>
        <dbReference type="Pfam" id="PF00136"/>
    </source>
</evidence>
<dbReference type="SMART" id="SM00486">
    <property type="entry name" value="POLBc"/>
    <property type="match status" value="1"/>
</dbReference>
<evidence type="ECO:0000256" key="2">
    <source>
        <dbReference type="ARBA" id="ARBA00005755"/>
    </source>
</evidence>
<comment type="caution">
    <text evidence="18">The sequence shown here is derived from an EMBL/GenBank/DDBJ whole genome shotgun (WGS) entry which is preliminary data.</text>
</comment>
<dbReference type="FunFam" id="1.10.132.60:FF:000004">
    <property type="entry name" value="DNA polymerase"/>
    <property type="match status" value="1"/>
</dbReference>
<evidence type="ECO:0000256" key="9">
    <source>
        <dbReference type="ARBA" id="ARBA00022932"/>
    </source>
</evidence>
<keyword evidence="10 12" id="KW-0238">DNA-binding</keyword>
<keyword evidence="8" id="KW-0862">Zinc</keyword>
<organism evidence="18 19">
    <name type="scientific">Rhizophagus irregularis (strain DAOM 197198w)</name>
    <name type="common">Glomus intraradices</name>
    <dbReference type="NCBI Taxonomy" id="1432141"/>
    <lineage>
        <taxon>Eukaryota</taxon>
        <taxon>Fungi</taxon>
        <taxon>Fungi incertae sedis</taxon>
        <taxon>Mucoromycota</taxon>
        <taxon>Glomeromycotina</taxon>
        <taxon>Glomeromycetes</taxon>
        <taxon>Glomerales</taxon>
        <taxon>Glomeraceae</taxon>
        <taxon>Rhizophagus</taxon>
    </lineage>
</organism>
<gene>
    <name evidence="18" type="ORF">RirG_174000</name>
</gene>
<dbReference type="OMA" id="MTKMNVG"/>
<dbReference type="Gene3D" id="2.40.50.730">
    <property type="match status" value="1"/>
</dbReference>
<dbReference type="Gene3D" id="6.10.10.100">
    <property type="match status" value="1"/>
</dbReference>
<dbReference type="Gene3D" id="3.30.420.10">
    <property type="entry name" value="Ribonuclease H-like superfamily/Ribonuclease H"/>
    <property type="match status" value="1"/>
</dbReference>
<dbReference type="InterPro" id="IPR017964">
    <property type="entry name" value="DNA-dir_DNA_pol_B_CS"/>
</dbReference>
<dbReference type="EC" id="2.7.7.7" evidence="12"/>
<accession>A0A015J2W6</accession>
<dbReference type="GO" id="GO:0005658">
    <property type="term" value="C:alpha DNA polymerase:primase complex"/>
    <property type="evidence" value="ECO:0007669"/>
    <property type="project" value="TreeGrafter"/>
</dbReference>
<comment type="catalytic activity">
    <reaction evidence="12">
        <text>DNA(n) + a 2'-deoxyribonucleoside 5'-triphosphate = DNA(n+1) + diphosphate</text>
        <dbReference type="Rhea" id="RHEA:22508"/>
        <dbReference type="Rhea" id="RHEA-COMP:17339"/>
        <dbReference type="Rhea" id="RHEA-COMP:17340"/>
        <dbReference type="ChEBI" id="CHEBI:33019"/>
        <dbReference type="ChEBI" id="CHEBI:61560"/>
        <dbReference type="ChEBI" id="CHEBI:173112"/>
        <dbReference type="EC" id="2.7.7.7"/>
    </reaction>
</comment>
<dbReference type="InterPro" id="IPR045846">
    <property type="entry name" value="POLBc_alpha"/>
</dbReference>
<dbReference type="SUPFAM" id="SSF56672">
    <property type="entry name" value="DNA/RNA polymerases"/>
    <property type="match status" value="1"/>
</dbReference>
<dbReference type="InterPro" id="IPR006133">
    <property type="entry name" value="DNA-dir_DNA_pol_B_exonuc"/>
</dbReference>
<evidence type="ECO:0000256" key="10">
    <source>
        <dbReference type="ARBA" id="ARBA00023125"/>
    </source>
</evidence>
<feature type="domain" description="DNA-directed DNA polymerase family B exonuclease" evidence="15">
    <location>
        <begin position="495"/>
        <end position="746"/>
    </location>
</feature>
<keyword evidence="11" id="KW-0539">Nucleus</keyword>
<evidence type="ECO:0000256" key="6">
    <source>
        <dbReference type="ARBA" id="ARBA00022723"/>
    </source>
</evidence>
<dbReference type="FunFam" id="1.10.287.690:FF:000003">
    <property type="entry name" value="DNA polymerase"/>
    <property type="match status" value="1"/>
</dbReference>
<dbReference type="InterPro" id="IPR036397">
    <property type="entry name" value="RNaseH_sf"/>
</dbReference>
<dbReference type="FunFam" id="3.30.70.2820:FF:000001">
    <property type="entry name" value="DNA polymerase"/>
    <property type="match status" value="1"/>
</dbReference>
<feature type="domain" description="DNA-directed DNA polymerase family B multifunctional" evidence="14">
    <location>
        <begin position="811"/>
        <end position="1251"/>
    </location>
</feature>
<feature type="compositionally biased region" description="Polar residues" evidence="13">
    <location>
        <begin position="103"/>
        <end position="113"/>
    </location>
</feature>
<comment type="similarity">
    <text evidence="2 12">Belongs to the DNA polymerase type-B family.</text>
</comment>
<evidence type="ECO:0000256" key="3">
    <source>
        <dbReference type="ARBA" id="ARBA00022679"/>
    </source>
</evidence>
<dbReference type="Pfam" id="PF00136">
    <property type="entry name" value="DNA_pol_B"/>
    <property type="match status" value="1"/>
</dbReference>
<dbReference type="HOGENOM" id="CLU_001718_1_0_1"/>
<dbReference type="InterPro" id="IPR012337">
    <property type="entry name" value="RNaseH-like_sf"/>
</dbReference>
<keyword evidence="19" id="KW-1185">Reference proteome</keyword>
<evidence type="ECO:0000256" key="11">
    <source>
        <dbReference type="ARBA" id="ARBA00023242"/>
    </source>
</evidence>
<evidence type="ECO:0000259" key="17">
    <source>
        <dbReference type="Pfam" id="PF12254"/>
    </source>
</evidence>
<dbReference type="CDD" id="cd05532">
    <property type="entry name" value="POLBc_alpha"/>
    <property type="match status" value="1"/>
</dbReference>
<evidence type="ECO:0000256" key="1">
    <source>
        <dbReference type="ARBA" id="ARBA00004123"/>
    </source>
</evidence>
<dbReference type="InterPro" id="IPR015088">
    <property type="entry name" value="Znf_DNA-dir_DNA_pol_B_alpha"/>
</dbReference>
<dbReference type="PANTHER" id="PTHR45861">
    <property type="entry name" value="DNA POLYMERASE ALPHA CATALYTIC SUBUNIT"/>
    <property type="match status" value="1"/>
</dbReference>
<evidence type="ECO:0000259" key="15">
    <source>
        <dbReference type="Pfam" id="PF03104"/>
    </source>
</evidence>
<keyword evidence="4 12" id="KW-0548">Nucleotidyltransferase</keyword>
<dbReference type="Pfam" id="PF08996">
    <property type="entry name" value="zf-DNA_Pol"/>
    <property type="match status" value="1"/>
</dbReference>
<evidence type="ECO:0000259" key="16">
    <source>
        <dbReference type="Pfam" id="PF08996"/>
    </source>
</evidence>
<keyword evidence="3 12" id="KW-0808">Transferase</keyword>
<evidence type="ECO:0000256" key="8">
    <source>
        <dbReference type="ARBA" id="ARBA00022833"/>
    </source>
</evidence>
<dbReference type="InterPro" id="IPR038256">
    <property type="entry name" value="Pol_alpha_znc_sf"/>
</dbReference>
<dbReference type="GO" id="GO:0003682">
    <property type="term" value="F:chromatin binding"/>
    <property type="evidence" value="ECO:0007669"/>
    <property type="project" value="TreeGrafter"/>
</dbReference>
<dbReference type="Proteomes" id="UP000022910">
    <property type="component" value="Unassembled WGS sequence"/>
</dbReference>
<dbReference type="GO" id="GO:0033554">
    <property type="term" value="P:cellular response to stress"/>
    <property type="evidence" value="ECO:0007669"/>
    <property type="project" value="UniProtKB-ARBA"/>
</dbReference>
<dbReference type="Gene3D" id="3.30.70.2820">
    <property type="match status" value="1"/>
</dbReference>
<dbReference type="GO" id="GO:0006272">
    <property type="term" value="P:leading strand elongation"/>
    <property type="evidence" value="ECO:0007669"/>
    <property type="project" value="TreeGrafter"/>
</dbReference>
<comment type="subcellular location">
    <subcellularLocation>
        <location evidence="1">Nucleus</location>
    </subcellularLocation>
</comment>
<dbReference type="NCBIfam" id="TIGR00592">
    <property type="entry name" value="pol2"/>
    <property type="match status" value="1"/>
</dbReference>
<dbReference type="Pfam" id="PF03104">
    <property type="entry name" value="DNA_pol_B_exo1"/>
    <property type="match status" value="1"/>
</dbReference>
<dbReference type="InterPro" id="IPR006172">
    <property type="entry name" value="DNA-dir_DNA_pol_B"/>
</dbReference>
<dbReference type="STRING" id="1432141.A0A015J2W6"/>
<keyword evidence="7" id="KW-0863">Zinc-finger</keyword>
<dbReference type="GO" id="GO:0000166">
    <property type="term" value="F:nucleotide binding"/>
    <property type="evidence" value="ECO:0007669"/>
    <property type="project" value="InterPro"/>
</dbReference>
<protein>
    <recommendedName>
        <fullName evidence="12">DNA polymerase</fullName>
        <ecNumber evidence="12">2.7.7.7</ecNumber>
    </recommendedName>
</protein>
<feature type="domain" description="DNA polymerase alpha catalytic subunit N-terminal" evidence="17">
    <location>
        <begin position="17"/>
        <end position="72"/>
    </location>
</feature>
<dbReference type="GO" id="GO:0003697">
    <property type="term" value="F:single-stranded DNA binding"/>
    <property type="evidence" value="ECO:0007669"/>
    <property type="project" value="TreeGrafter"/>
</dbReference>
<dbReference type="Gene3D" id="1.10.3200.20">
    <property type="entry name" value="DNA Polymerase alpha, zinc finger"/>
    <property type="match status" value="1"/>
</dbReference>
<dbReference type="GO" id="GO:1902975">
    <property type="term" value="P:mitotic DNA replication initiation"/>
    <property type="evidence" value="ECO:0007669"/>
    <property type="project" value="InterPro"/>
</dbReference>
<dbReference type="InterPro" id="IPR042087">
    <property type="entry name" value="DNA_pol_B_thumb"/>
</dbReference>
<dbReference type="GO" id="GO:0006273">
    <property type="term" value="P:lagging strand elongation"/>
    <property type="evidence" value="ECO:0007669"/>
    <property type="project" value="TreeGrafter"/>
</dbReference>
<dbReference type="InterPro" id="IPR023211">
    <property type="entry name" value="DNA_pol_palm_dom_sf"/>
</dbReference>
<dbReference type="Pfam" id="PF12254">
    <property type="entry name" value="DNA_pol_alpha_N"/>
    <property type="match status" value="1"/>
</dbReference>
<feature type="region of interest" description="Disordered" evidence="13">
    <location>
        <begin position="76"/>
        <end position="113"/>
    </location>
</feature>
<reference evidence="18 19" key="1">
    <citation type="submission" date="2014-02" db="EMBL/GenBank/DDBJ databases">
        <title>Single nucleus genome sequencing reveals high similarity among nuclei of an endomycorrhizal fungus.</title>
        <authorList>
            <person name="Lin K."/>
            <person name="Geurts R."/>
            <person name="Zhang Z."/>
            <person name="Limpens E."/>
            <person name="Saunders D.G."/>
            <person name="Mu D."/>
            <person name="Pang E."/>
            <person name="Cao H."/>
            <person name="Cha H."/>
            <person name="Lin T."/>
            <person name="Zhou Q."/>
            <person name="Shang Y."/>
            <person name="Li Y."/>
            <person name="Ivanov S."/>
            <person name="Sharma T."/>
            <person name="Velzen R.V."/>
            <person name="Ruijter N.D."/>
            <person name="Aanen D.K."/>
            <person name="Win J."/>
            <person name="Kamoun S."/>
            <person name="Bisseling T."/>
            <person name="Huang S."/>
        </authorList>
    </citation>
    <scope>NUCLEOTIDE SEQUENCE [LARGE SCALE GENOMIC DNA]</scope>
    <source>
        <strain evidence="19">DAOM197198w</strain>
    </source>
</reference>
<dbReference type="GO" id="GO:0003887">
    <property type="term" value="F:DNA-directed DNA polymerase activity"/>
    <property type="evidence" value="ECO:0007669"/>
    <property type="project" value="UniProtKB-KW"/>
</dbReference>
<feature type="domain" description="Zinc finger DNA-directed DNA polymerase family B alpha" evidence="16">
    <location>
        <begin position="1285"/>
        <end position="1449"/>
    </location>
</feature>
<dbReference type="PRINTS" id="PR00106">
    <property type="entry name" value="DNAPOLB"/>
</dbReference>
<dbReference type="OrthoDB" id="6755010at2759"/>
<dbReference type="EMBL" id="JEMT01025808">
    <property type="protein sequence ID" value="EXX61105.1"/>
    <property type="molecule type" value="Genomic_DNA"/>
</dbReference>
<evidence type="ECO:0000256" key="7">
    <source>
        <dbReference type="ARBA" id="ARBA00022771"/>
    </source>
</evidence>
<evidence type="ECO:0000256" key="5">
    <source>
        <dbReference type="ARBA" id="ARBA00022705"/>
    </source>
</evidence>
<dbReference type="PROSITE" id="PS00116">
    <property type="entry name" value="DNA_POLYMERASE_B"/>
    <property type="match status" value="1"/>
</dbReference>
<keyword evidence="6" id="KW-0479">Metal-binding</keyword>
<evidence type="ECO:0000256" key="4">
    <source>
        <dbReference type="ARBA" id="ARBA00022695"/>
    </source>
</evidence>
<sequence length="1454" mass="168395">MSLPKRRAVAKSNLAALQTLRRLRQEGGSRLQEYEVQEPEVIYDEVTEEIYQSEVKKVTEMVVNDDGTRYITEELDDLGQKYADESEYEEDPIDEKRKRKGSENQNDAKPNTTINNYFLRAAISNKLTKHRSTKSTKEESEFMSDLLQRLDDEDEDDEQEEFIQSLIQENNQLNAVSMDYKPMNPDADGEFMYQRNQKRVNGGLQSYTCEKNKLDTMSMEYTPLKSNLTYQEKVDDEQGQSFNHETNTVSMEYTPLDSEVIYQEKIDDKQGQSSIHETDKMDTVSMEYIPFDSEFTYQEKVDDKQDQSYIHETNQPDTASMDHNKPLKLDTNSEFIYQTKNDKKFDQSFIQETIPPINDQSHNCYRLFWIDAVEKFGIVYIIGKVFNNESKTYISCCATVKNIHRNVFILPRQRKLDEHDNETEIDVTMEDVSSEVNDIFKKKFRDFQVFTKPVNRKYGFELPDIPTEAQYLKVTYPFTQDSLPRNLSGKTFTRAFGTNTSALELFILKRKIKGPCWLEIKDAIVETSRISWCKLELVVDDPKKISILKESNFSEPIKSPSLTTMSLSLRTIMNHKKQVNEIAAFSVRFYPKVPLDEAVTPEKLQYPVQYSAIRQLNDKPWWTHGFEELVEKERKKGLHLNLEANEYSLINYLLALIKQYDPDVFIGHNFIGFDLDVLLHRLKELKIKDWSCLGRLRRVVWPKSQSGSTANESSFVEKSIVNGRLICDTYLNAKDLVKSKNYSLTELVLSQLGKLRKDIEYDKIPMYYSRAKDLLDVVCHCWNDAIFTAELMFKLQILPLTKQLTNLAGNIWSKTLIGSRADRNEFLLLHEFHQHKYICPDKEYKKIQEQISVDGEDESTETKASGRRKPTYAGGLVLEPKKGFYDNYVVLLDFNSLYPSIIQEYNICFTTVVRVGMEKNITPEIPDSSLPQGILPKLIAKLVERRRMVKNLMKSSIVTSDKLAEYDIRQKALKLTANSMYGCLGYTYSRFYAKPLAMLITFKGREILENTVKLAENEKMEVIYGDTDSIMINTKAIDINQALEVGNILKKKVNERYKLLELEIDGFFEKLLLLKKKKYAAIVVEKKNGILERSCETKGLDLVRRDWCDLVNKVSRFVLDQILSSHDREVIVNTIHAYLRQVGEDTRSGNYPINSFIINKNLAKSPEAYTDAKIQPHVQVALRMKKKGLSARTGDFIPYVICLTADGKEFDKNISDRAFHPDEINESDLRIDYDWYLKIQIHASVSRLCGHIEGIDNASIAECLGFDPSKFKSSSNLATSHKIGSKMPDGERFKDVEKFMPICIHCNVTNIFEGLKDSEGLIKCNGCNTIIPFSSILTQLTFKVRSYIKQYYDGWKVCDELSCLYRTRQVTYSKNCINRGCNGKMKGEYDEQKLYLQLLYLSQLFDISKVQKRAEFGSKNIEEIGRLKSLVDRHLDRNALRYVNLGELFNYYFE</sequence>
<dbReference type="GO" id="GO:0003688">
    <property type="term" value="F:DNA replication origin binding"/>
    <property type="evidence" value="ECO:0007669"/>
    <property type="project" value="TreeGrafter"/>
</dbReference>
<name>A0A015J2W6_RHIIW</name>
<dbReference type="SUPFAM" id="SSF53098">
    <property type="entry name" value="Ribonuclease H-like"/>
    <property type="match status" value="1"/>
</dbReference>
<dbReference type="Gene3D" id="1.10.287.690">
    <property type="entry name" value="Helix hairpin bin"/>
    <property type="match status" value="1"/>
</dbReference>
<dbReference type="Gene3D" id="3.90.1600.10">
    <property type="entry name" value="Palm domain of DNA polymerase"/>
    <property type="match status" value="1"/>
</dbReference>
<dbReference type="InterPro" id="IPR024647">
    <property type="entry name" value="DNA_pol_a_cat_su_N"/>
</dbReference>
<dbReference type="PANTHER" id="PTHR45861:SF1">
    <property type="entry name" value="DNA POLYMERASE ALPHA CATALYTIC SUBUNIT"/>
    <property type="match status" value="1"/>
</dbReference>
<dbReference type="CDD" id="cd05776">
    <property type="entry name" value="DNA_polB_alpha_exo"/>
    <property type="match status" value="1"/>
</dbReference>
<proteinExistence type="inferred from homology"/>